<reference evidence="5" key="2">
    <citation type="submission" date="2021-08" db="EMBL/GenBank/DDBJ databases">
        <authorList>
            <person name="Eriksson T."/>
        </authorList>
    </citation>
    <scope>NUCLEOTIDE SEQUENCE</scope>
    <source>
        <strain evidence="5">Stoneville</strain>
        <tissue evidence="5">Whole head</tissue>
    </source>
</reference>
<dbReference type="EMBL" id="JABDTM020008547">
    <property type="protein sequence ID" value="KAH0821285.1"/>
    <property type="molecule type" value="Genomic_DNA"/>
</dbReference>
<reference evidence="5" key="1">
    <citation type="journal article" date="2020" name="J Insects Food Feed">
        <title>The yellow mealworm (Tenebrio molitor) genome: a resource for the emerging insects as food and feed industry.</title>
        <authorList>
            <person name="Eriksson T."/>
            <person name="Andere A."/>
            <person name="Kelstrup H."/>
            <person name="Emery V."/>
            <person name="Picard C."/>
        </authorList>
    </citation>
    <scope>NUCLEOTIDE SEQUENCE</scope>
    <source>
        <strain evidence="5">Stoneville</strain>
        <tissue evidence="5">Whole head</tissue>
    </source>
</reference>
<dbReference type="Pfam" id="PF00431">
    <property type="entry name" value="CUB"/>
    <property type="match status" value="8"/>
</dbReference>
<feature type="domain" description="CUB" evidence="4">
    <location>
        <begin position="797"/>
        <end position="919"/>
    </location>
</feature>
<accession>A0A8J6LGR9</accession>
<dbReference type="FunFam" id="2.60.120.290:FF:000013">
    <property type="entry name" value="Membrane frizzled-related protein"/>
    <property type="match status" value="2"/>
</dbReference>
<comment type="caution">
    <text evidence="5">The sequence shown here is derived from an EMBL/GenBank/DDBJ whole genome shotgun (WGS) entry which is preliminary data.</text>
</comment>
<dbReference type="PROSITE" id="PS01180">
    <property type="entry name" value="CUB"/>
    <property type="match status" value="8"/>
</dbReference>
<dbReference type="PANTHER" id="PTHR24251">
    <property type="entry name" value="OVOCHYMASE-RELATED"/>
    <property type="match status" value="1"/>
</dbReference>
<dbReference type="InterPro" id="IPR035914">
    <property type="entry name" value="Sperma_CUB_dom_sf"/>
</dbReference>
<sequence length="942" mass="105740">MECTWTIQVKPGHQIMLNVIDFSLESYSVCRFDWMEIRNGGSSVSPLLGKYCGTAIPKMIPSHANKVYIRFRSDPSRAAKGFKISWFATATGCGGSLNGPTGSIISPNYPEPYSLNTECIWKISISTGSLIQVIFSDIDLEEHSSCSLDYVEILDGPALNSKSLGKFCSSNLNLIRSTSNSLTVKFKSDHSRTGRGFQLQYTTICNNTLKGFRGVIESPNFPNVYPTSVNCNWEIEVANRNKINISFSHFDLEKVLPYSTNNSNKCIYDFIEVLFITPVEEYEEEGPFEKYGVYCGDTIPPLISLNSNHAKIHFVSDNLVHGNGFRLEWQIDGCGDVLTKPNGTITSPNYPKAYPPSVECNWKIEVDYGNQVEITFHKEDVEKTYLCHLDFIKLYNGEDETYPEIASVCHQNKPLTLRSSGNFMFVKFRADTSVQGLGFYANYTTKPTKCGGKYVMDKASIMSPNYPQNYDINSTCGYEIEVGEGHMISLKFEDFDLFEPNINCSFNNNSYVKVYDGPSKDYPLLAKICGKKAPNHTLLSTTNKLYVELVTDTPTVAKGFLAKYRQNCGARIETDTTGIIRINPHDLDYDETNCSWTIVAKDLTKHISLTITHLDTMNSYCDENSKSLRIFNGETPDAPVLGQYCGTKIPPTLTSDGSAMHILIEYNSVLFATYSVFDSVCGGTLTSLEGFFASPGYPKKYPMESECEWTIEITEGNHVSLSFVYFELLESDHCNTDYLEIRQNNDTPDAVRSSSNIMLVKFSGYSSTRSLTRFILEWTEVNVNAPKKNSANKKKTCGTSEPLNINSLKNYTKISSPGFPNGYGPNQNCEWVFTTIQMNSLKMYIAEMDLTPGYGSRCYGDYVEIFEKKINADWTSLLKTCYADATRSPPIVTANMMKVVFKSDGHGNRTGFEAIVREDTKWSISRFTYSRKGKILWGSFTS</sequence>
<dbReference type="CDD" id="cd00041">
    <property type="entry name" value="CUB"/>
    <property type="match status" value="8"/>
</dbReference>
<evidence type="ECO:0000256" key="3">
    <source>
        <dbReference type="PROSITE-ProRule" id="PRU00059"/>
    </source>
</evidence>
<dbReference type="FunFam" id="2.60.120.290:FF:000005">
    <property type="entry name" value="Procollagen C-endopeptidase enhancer 1"/>
    <property type="match status" value="2"/>
</dbReference>
<proteinExistence type="predicted"/>
<feature type="domain" description="CUB" evidence="4">
    <location>
        <begin position="93"/>
        <end position="204"/>
    </location>
</feature>
<feature type="domain" description="CUB" evidence="4">
    <location>
        <begin position="334"/>
        <end position="446"/>
    </location>
</feature>
<feature type="domain" description="CUB" evidence="4">
    <location>
        <begin position="205"/>
        <end position="332"/>
    </location>
</feature>
<dbReference type="SUPFAM" id="SSF49854">
    <property type="entry name" value="Spermadhesin, CUB domain"/>
    <property type="match status" value="8"/>
</dbReference>
<dbReference type="SMART" id="SM00042">
    <property type="entry name" value="CUB"/>
    <property type="match status" value="8"/>
</dbReference>
<evidence type="ECO:0000256" key="2">
    <source>
        <dbReference type="ARBA" id="ARBA00023157"/>
    </source>
</evidence>
<evidence type="ECO:0000259" key="4">
    <source>
        <dbReference type="PROSITE" id="PS01180"/>
    </source>
</evidence>
<keyword evidence="2" id="KW-1015">Disulfide bond</keyword>
<comment type="caution">
    <text evidence="3">Lacks conserved residue(s) required for the propagation of feature annotation.</text>
</comment>
<evidence type="ECO:0000256" key="1">
    <source>
        <dbReference type="ARBA" id="ARBA00022737"/>
    </source>
</evidence>
<organism evidence="5 6">
    <name type="scientific">Tenebrio molitor</name>
    <name type="common">Yellow mealworm beetle</name>
    <dbReference type="NCBI Taxonomy" id="7067"/>
    <lineage>
        <taxon>Eukaryota</taxon>
        <taxon>Metazoa</taxon>
        <taxon>Ecdysozoa</taxon>
        <taxon>Arthropoda</taxon>
        <taxon>Hexapoda</taxon>
        <taxon>Insecta</taxon>
        <taxon>Pterygota</taxon>
        <taxon>Neoptera</taxon>
        <taxon>Endopterygota</taxon>
        <taxon>Coleoptera</taxon>
        <taxon>Polyphaga</taxon>
        <taxon>Cucujiformia</taxon>
        <taxon>Tenebrionidae</taxon>
        <taxon>Tenebrio</taxon>
    </lineage>
</organism>
<evidence type="ECO:0000313" key="6">
    <source>
        <dbReference type="Proteomes" id="UP000719412"/>
    </source>
</evidence>
<dbReference type="InterPro" id="IPR000859">
    <property type="entry name" value="CUB_dom"/>
</dbReference>
<feature type="domain" description="CUB" evidence="4">
    <location>
        <begin position="450"/>
        <end position="567"/>
    </location>
</feature>
<dbReference type="FunFam" id="2.60.120.290:FF:000060">
    <property type="entry name" value="Cubilin homolog"/>
    <property type="match status" value="1"/>
</dbReference>
<feature type="domain" description="CUB" evidence="4">
    <location>
        <begin position="1"/>
        <end position="89"/>
    </location>
</feature>
<keyword evidence="1" id="KW-0677">Repeat</keyword>
<feature type="domain" description="CUB" evidence="4">
    <location>
        <begin position="681"/>
        <end position="764"/>
    </location>
</feature>
<dbReference type="Proteomes" id="UP000719412">
    <property type="component" value="Unassembled WGS sequence"/>
</dbReference>
<name>A0A8J6LGR9_TENMO</name>
<protein>
    <recommendedName>
        <fullName evidence="4">CUB domain-containing protein</fullName>
    </recommendedName>
</protein>
<dbReference type="AlphaFoldDB" id="A0A8J6LGR9"/>
<keyword evidence="6" id="KW-1185">Reference proteome</keyword>
<gene>
    <name evidence="5" type="ORF">GEV33_001506</name>
</gene>
<feature type="domain" description="CUB" evidence="4">
    <location>
        <begin position="568"/>
        <end position="662"/>
    </location>
</feature>
<evidence type="ECO:0000313" key="5">
    <source>
        <dbReference type="EMBL" id="KAH0821285.1"/>
    </source>
</evidence>
<dbReference type="Gene3D" id="2.60.120.290">
    <property type="entry name" value="Spermadhesin, CUB domain"/>
    <property type="match status" value="8"/>
</dbReference>